<organism evidence="1 2">
    <name type="scientific">Desulfomonile tiedjei</name>
    <dbReference type="NCBI Taxonomy" id="2358"/>
    <lineage>
        <taxon>Bacteria</taxon>
        <taxon>Pseudomonadati</taxon>
        <taxon>Thermodesulfobacteriota</taxon>
        <taxon>Desulfomonilia</taxon>
        <taxon>Desulfomonilales</taxon>
        <taxon>Desulfomonilaceae</taxon>
        <taxon>Desulfomonile</taxon>
    </lineage>
</organism>
<dbReference type="AlphaFoldDB" id="A0A9D6UZ66"/>
<gene>
    <name evidence="1" type="primary">kdpF</name>
    <name evidence="1" type="ORF">HY912_03595</name>
</gene>
<name>A0A9D6UZ66_9BACT</name>
<evidence type="ECO:0000313" key="2">
    <source>
        <dbReference type="Proteomes" id="UP000807825"/>
    </source>
</evidence>
<evidence type="ECO:0000313" key="1">
    <source>
        <dbReference type="EMBL" id="MBI5248554.1"/>
    </source>
</evidence>
<dbReference type="GO" id="GO:0005886">
    <property type="term" value="C:plasma membrane"/>
    <property type="evidence" value="ECO:0007669"/>
    <property type="project" value="InterPro"/>
</dbReference>
<dbReference type="NCBIfam" id="TIGR02115">
    <property type="entry name" value="potass_kdpF"/>
    <property type="match status" value="1"/>
</dbReference>
<comment type="caution">
    <text evidence="1">The sequence shown here is derived from an EMBL/GenBank/DDBJ whole genome shotgun (WGS) entry which is preliminary data.</text>
</comment>
<dbReference type="Proteomes" id="UP000807825">
    <property type="component" value="Unassembled WGS sequence"/>
</dbReference>
<sequence length="27" mass="2981">MVDIIVGCIGVGLIVYLFASVLRPERF</sequence>
<protein>
    <submittedName>
        <fullName evidence="1">K(+)-transporting ATPase subunit F</fullName>
    </submittedName>
</protein>
<dbReference type="Pfam" id="PF09604">
    <property type="entry name" value="Potass_KdpF"/>
    <property type="match status" value="1"/>
</dbReference>
<accession>A0A9D6UZ66</accession>
<dbReference type="InterPro" id="IPR011726">
    <property type="entry name" value="KdpF"/>
</dbReference>
<dbReference type="EMBL" id="JACRDE010000109">
    <property type="protein sequence ID" value="MBI5248554.1"/>
    <property type="molecule type" value="Genomic_DNA"/>
</dbReference>
<dbReference type="GO" id="GO:0008556">
    <property type="term" value="F:P-type potassium transmembrane transporter activity"/>
    <property type="evidence" value="ECO:0007669"/>
    <property type="project" value="InterPro"/>
</dbReference>
<reference evidence="1" key="1">
    <citation type="submission" date="2020-07" db="EMBL/GenBank/DDBJ databases">
        <title>Huge and variable diversity of episymbiotic CPR bacteria and DPANN archaea in groundwater ecosystems.</title>
        <authorList>
            <person name="He C.Y."/>
            <person name="Keren R."/>
            <person name="Whittaker M."/>
            <person name="Farag I.F."/>
            <person name="Doudna J."/>
            <person name="Cate J.H.D."/>
            <person name="Banfield J.F."/>
        </authorList>
    </citation>
    <scope>NUCLEOTIDE SEQUENCE</scope>
    <source>
        <strain evidence="1">NC_groundwater_1664_Pr3_B-0.1um_52_9</strain>
    </source>
</reference>
<proteinExistence type="predicted"/>